<dbReference type="AlphaFoldDB" id="A0A286E6M6"/>
<name>A0A286E6M6_9ACTN</name>
<sequence length="281" mass="28827">MPGVPEGMVVRRRTAARGWGGLLVLVLALGGCSGTGSAAPDARGAGDPLGTVRQSADLLAESGSSRARTAMRMASGGTEVTIRGEGVFDYARGLGELRVTLPPGPDDEGSGPEPVTEVFAPGELFMKNRGAGVPPDKWVRVEVVGVPDGNLVTGGATDPMTAFALLRGARSADDLGETRLGGEPVRHYRGVTDIAAAAEAAGPGPAREQLAAAVDGFARTEVPFDAYLDEAGAPRGVRHRFSLAQGVRVVEVTSTVTLFGFGVPVEVALPEPAEVYWGAVA</sequence>
<dbReference type="EMBL" id="OCNE01000026">
    <property type="protein sequence ID" value="SOD66562.1"/>
    <property type="molecule type" value="Genomic_DNA"/>
</dbReference>
<dbReference type="SUPFAM" id="SSF89392">
    <property type="entry name" value="Prokaryotic lipoproteins and lipoprotein localization factors"/>
    <property type="match status" value="1"/>
</dbReference>
<dbReference type="InterPro" id="IPR029046">
    <property type="entry name" value="LolA/LolB/LppX"/>
</dbReference>
<dbReference type="Gene3D" id="2.50.20.20">
    <property type="match status" value="1"/>
</dbReference>
<accession>A0A286E6M6</accession>
<dbReference type="Proteomes" id="UP000219072">
    <property type="component" value="Unassembled WGS sequence"/>
</dbReference>
<evidence type="ECO:0000313" key="1">
    <source>
        <dbReference type="EMBL" id="SOD66562.1"/>
    </source>
</evidence>
<protein>
    <recommendedName>
        <fullName evidence="3">Lipoprotein</fullName>
    </recommendedName>
</protein>
<evidence type="ECO:0008006" key="3">
    <source>
        <dbReference type="Google" id="ProtNLM"/>
    </source>
</evidence>
<gene>
    <name evidence="1" type="ORF">SAMN06297387_12640</name>
</gene>
<evidence type="ECO:0000313" key="2">
    <source>
        <dbReference type="Proteomes" id="UP000219072"/>
    </source>
</evidence>
<reference evidence="1 2" key="1">
    <citation type="submission" date="2017-09" db="EMBL/GenBank/DDBJ databases">
        <authorList>
            <person name="Ehlers B."/>
            <person name="Leendertz F.H."/>
        </authorList>
    </citation>
    <scope>NUCLEOTIDE SEQUENCE [LARGE SCALE GENOMIC DNA]</scope>
    <source>
        <strain evidence="1 2">CGMCC 4.7095</strain>
    </source>
</reference>
<organism evidence="1 2">
    <name type="scientific">Streptomyces zhaozhouensis</name>
    <dbReference type="NCBI Taxonomy" id="1300267"/>
    <lineage>
        <taxon>Bacteria</taxon>
        <taxon>Bacillati</taxon>
        <taxon>Actinomycetota</taxon>
        <taxon>Actinomycetes</taxon>
        <taxon>Kitasatosporales</taxon>
        <taxon>Streptomycetaceae</taxon>
        <taxon>Streptomyces</taxon>
    </lineage>
</organism>
<proteinExistence type="predicted"/>
<keyword evidence="2" id="KW-1185">Reference proteome</keyword>